<dbReference type="InterPro" id="IPR023753">
    <property type="entry name" value="FAD/NAD-binding_dom"/>
</dbReference>
<dbReference type="GO" id="GO:0016668">
    <property type="term" value="F:oxidoreductase activity, acting on a sulfur group of donors, NAD(P) as acceptor"/>
    <property type="evidence" value="ECO:0007669"/>
    <property type="project" value="UniProtKB-ARBA"/>
</dbReference>
<name>A0A2M7D9Y8_9BACT</name>
<dbReference type="SUPFAM" id="SSF51905">
    <property type="entry name" value="FAD/NAD(P)-binding domain"/>
    <property type="match status" value="1"/>
</dbReference>
<sequence>MVYDLIIIGGGPAGTTAGIYAARQKLDTLLITKSFGGQIARKAVGIENYPGFEEISGLDLIKKFEKQLRKFTRQSFPKENLGGQVDIERDGVGSIKKIGRNFLVSTKTKHQFQSRAVIIASGADPRPLEIPGEKKFIGRGVSYCSVCDGPLFSNKEVAVVGGGNAGFEAAIFLANWVKKIYILESGSEIRADKDNQEKAQKTGKVEAITGITLKKIKGKNFVSFIVFEDKKSKSLKKLAVEGIFVEIGSQPATSFVKGLVDFNKKDEILVDPQTSQTKTPGLFAAGDVDDVPYKQIVIAAGEGAKAALSVSNYLQKNGRN</sequence>
<keyword evidence="1" id="KW-0285">Flavoprotein</keyword>
<dbReference type="PROSITE" id="PS00573">
    <property type="entry name" value="PYRIDINE_REDOX_2"/>
    <property type="match status" value="1"/>
</dbReference>
<dbReference type="InterPro" id="IPR050097">
    <property type="entry name" value="Ferredoxin-NADP_redctase_2"/>
</dbReference>
<evidence type="ECO:0000256" key="2">
    <source>
        <dbReference type="ARBA" id="ARBA00022827"/>
    </source>
</evidence>
<evidence type="ECO:0000259" key="6">
    <source>
        <dbReference type="Pfam" id="PF07992"/>
    </source>
</evidence>
<comment type="caution">
    <text evidence="7">The sequence shown here is derived from an EMBL/GenBank/DDBJ whole genome shotgun (WGS) entry which is preliminary data.</text>
</comment>
<dbReference type="PANTHER" id="PTHR48105">
    <property type="entry name" value="THIOREDOXIN REDUCTASE 1-RELATED-RELATED"/>
    <property type="match status" value="1"/>
</dbReference>
<evidence type="ECO:0000256" key="4">
    <source>
        <dbReference type="ARBA" id="ARBA00023157"/>
    </source>
</evidence>
<dbReference type="AlphaFoldDB" id="A0A2M7D9Y8"/>
<organism evidence="7 8">
    <name type="scientific">Candidatus Nealsonbacteria bacterium CG02_land_8_20_14_3_00_37_10</name>
    <dbReference type="NCBI Taxonomy" id="1974699"/>
    <lineage>
        <taxon>Bacteria</taxon>
        <taxon>Candidatus Nealsoniibacteriota</taxon>
    </lineage>
</organism>
<evidence type="ECO:0000256" key="1">
    <source>
        <dbReference type="ARBA" id="ARBA00022630"/>
    </source>
</evidence>
<evidence type="ECO:0000313" key="7">
    <source>
        <dbReference type="EMBL" id="PIV45292.1"/>
    </source>
</evidence>
<dbReference type="Pfam" id="PF07992">
    <property type="entry name" value="Pyr_redox_2"/>
    <property type="match status" value="1"/>
</dbReference>
<dbReference type="PRINTS" id="PR00469">
    <property type="entry name" value="PNDRDTASEII"/>
</dbReference>
<keyword evidence="4" id="KW-1015">Disulfide bond</keyword>
<protein>
    <submittedName>
        <fullName evidence="7">Thioredoxin-disulfide reductase</fullName>
    </submittedName>
</protein>
<evidence type="ECO:0000256" key="5">
    <source>
        <dbReference type="ARBA" id="ARBA00023284"/>
    </source>
</evidence>
<gene>
    <name evidence="7" type="ORF">COS25_00585</name>
</gene>
<keyword evidence="5" id="KW-0676">Redox-active center</keyword>
<dbReference type="Gene3D" id="3.50.50.60">
    <property type="entry name" value="FAD/NAD(P)-binding domain"/>
    <property type="match status" value="2"/>
</dbReference>
<evidence type="ECO:0000313" key="8">
    <source>
        <dbReference type="Proteomes" id="UP000230864"/>
    </source>
</evidence>
<proteinExistence type="predicted"/>
<dbReference type="EMBL" id="PETZ01000013">
    <property type="protein sequence ID" value="PIV45292.1"/>
    <property type="molecule type" value="Genomic_DNA"/>
</dbReference>
<keyword evidence="2" id="KW-0274">FAD</keyword>
<keyword evidence="3" id="KW-0560">Oxidoreductase</keyword>
<reference evidence="8" key="1">
    <citation type="submission" date="2017-09" db="EMBL/GenBank/DDBJ databases">
        <title>Depth-based differentiation of microbial function through sediment-hosted aquifers and enrichment of novel symbionts in the deep terrestrial subsurface.</title>
        <authorList>
            <person name="Probst A.J."/>
            <person name="Ladd B."/>
            <person name="Jarett J.K."/>
            <person name="Geller-Mcgrath D.E."/>
            <person name="Sieber C.M.K."/>
            <person name="Emerson J.B."/>
            <person name="Anantharaman K."/>
            <person name="Thomas B.C."/>
            <person name="Malmstrom R."/>
            <person name="Stieglmeier M."/>
            <person name="Klingl A."/>
            <person name="Woyke T."/>
            <person name="Ryan C.M."/>
            <person name="Banfield J.F."/>
        </authorList>
    </citation>
    <scope>NUCLEOTIDE SEQUENCE [LARGE SCALE GENOMIC DNA]</scope>
</reference>
<dbReference type="InterPro" id="IPR008255">
    <property type="entry name" value="Pyr_nucl-diS_OxRdtase_2_AS"/>
</dbReference>
<dbReference type="InterPro" id="IPR036188">
    <property type="entry name" value="FAD/NAD-bd_sf"/>
</dbReference>
<dbReference type="PRINTS" id="PR00368">
    <property type="entry name" value="FADPNR"/>
</dbReference>
<accession>A0A2M7D9Y8</accession>
<feature type="domain" description="FAD/NAD(P)-binding" evidence="6">
    <location>
        <begin position="3"/>
        <end position="303"/>
    </location>
</feature>
<dbReference type="Proteomes" id="UP000230864">
    <property type="component" value="Unassembled WGS sequence"/>
</dbReference>
<evidence type="ECO:0000256" key="3">
    <source>
        <dbReference type="ARBA" id="ARBA00023002"/>
    </source>
</evidence>